<evidence type="ECO:0000313" key="1">
    <source>
        <dbReference type="EMBL" id="MCX8526382.1"/>
    </source>
</evidence>
<dbReference type="RefSeq" id="WP_267267612.1">
    <property type="nucleotide sequence ID" value="NZ_JAOVZW010000033.1"/>
</dbReference>
<accession>A0ABT3XXH6</accession>
<keyword evidence="2" id="KW-1185">Reference proteome</keyword>
<comment type="caution">
    <text evidence="1">The sequence shown here is derived from an EMBL/GenBank/DDBJ whole genome shotgun (WGS) entry which is preliminary data.</text>
</comment>
<dbReference type="EMBL" id="JAOVZW010000033">
    <property type="protein sequence ID" value="MCX8526382.1"/>
    <property type="molecule type" value="Genomic_DNA"/>
</dbReference>
<sequence>MKNGKIKGLEFNANPECGSVTKRFFLNEDESITKIIIDKDFWSEHCGEPFDSIFVLEIPSKEIKVYTKSTDGKIIKDIKKIEAEFIDIQKYKKELKNWQYR</sequence>
<gene>
    <name evidence="1" type="ORF">OF897_20915</name>
</gene>
<proteinExistence type="predicted"/>
<evidence type="ECO:0000313" key="2">
    <source>
        <dbReference type="Proteomes" id="UP001073122"/>
    </source>
</evidence>
<dbReference type="Proteomes" id="UP001073122">
    <property type="component" value="Unassembled WGS sequence"/>
</dbReference>
<protein>
    <submittedName>
        <fullName evidence="1">Uncharacterized protein</fullName>
    </submittedName>
</protein>
<name>A0ABT3XXH6_9FLAO</name>
<reference evidence="1" key="1">
    <citation type="submission" date="2022-10" db="EMBL/GenBank/DDBJ databases">
        <title>Chryseobacterium sp. nov., a novel bacterial species.</title>
        <authorList>
            <person name="Cao Y."/>
        </authorList>
    </citation>
    <scope>NUCLEOTIDE SEQUENCE</scope>
    <source>
        <strain evidence="1">CCTCC AB2015118</strain>
    </source>
</reference>
<organism evidence="1 2">
    <name type="scientific">Chryseobacterium formosus</name>
    <dbReference type="NCBI Taxonomy" id="1537363"/>
    <lineage>
        <taxon>Bacteria</taxon>
        <taxon>Pseudomonadati</taxon>
        <taxon>Bacteroidota</taxon>
        <taxon>Flavobacteriia</taxon>
        <taxon>Flavobacteriales</taxon>
        <taxon>Weeksellaceae</taxon>
        <taxon>Chryseobacterium group</taxon>
        <taxon>Chryseobacterium</taxon>
    </lineage>
</organism>